<proteinExistence type="predicted"/>
<gene>
    <name evidence="2" type="primary">nad4l</name>
</gene>
<keyword evidence="1" id="KW-1133">Transmembrane helix</keyword>
<organism evidence="2">
    <name type="scientific">Allocarsidara bakeri</name>
    <dbReference type="NCBI Taxonomy" id="2218082"/>
    <lineage>
        <taxon>Eukaryota</taxon>
        <taxon>Metazoa</taxon>
        <taxon>Ecdysozoa</taxon>
        <taxon>Arthropoda</taxon>
        <taxon>Hexapoda</taxon>
        <taxon>Insecta</taxon>
        <taxon>Pterygota</taxon>
        <taxon>Neoptera</taxon>
        <taxon>Paraneoptera</taxon>
        <taxon>Hemiptera</taxon>
        <taxon>Sternorrhyncha</taxon>
        <taxon>Psylloidea</taxon>
        <taxon>Carsidaridae</taxon>
        <taxon>Carsidarinae</taxon>
        <taxon>Allocarsidara</taxon>
    </lineage>
</organism>
<keyword evidence="1" id="KW-0472">Membrane</keyword>
<geneLocation type="mitochondrion" evidence="2"/>
<dbReference type="Gene3D" id="1.10.287.3510">
    <property type="match status" value="1"/>
</dbReference>
<dbReference type="AlphaFoldDB" id="A0A344A236"/>
<keyword evidence="1" id="KW-0812">Transmembrane</keyword>
<sequence>MLIIIVCLVMFYFGLKMVFINGKHLLMILLTFEYLILVIFLLLMNLFMIYFYDISTIIYFFIVIVCESVLGLVLLTLVVRTHGSDYIKSIVSLL</sequence>
<feature type="transmembrane region" description="Helical" evidence="1">
    <location>
        <begin position="57"/>
        <end position="79"/>
    </location>
</feature>
<evidence type="ECO:0000256" key="1">
    <source>
        <dbReference type="SAM" id="Phobius"/>
    </source>
</evidence>
<protein>
    <submittedName>
        <fullName evidence="2">NADH dehydrogenase subunit 4L</fullName>
    </submittedName>
</protein>
<name>A0A344A236_9HEMI</name>
<evidence type="ECO:0000313" key="2">
    <source>
        <dbReference type="EMBL" id="AWU48827.1"/>
    </source>
</evidence>
<reference evidence="2" key="1">
    <citation type="submission" date="2018-02" db="EMBL/GenBank/DDBJ databases">
        <title>Resolving the psyllid tree of life: Phylogenomic analysis of the superfamily Psylloidea (Hemiptera).</title>
        <authorList>
            <person name="Percy D.M."/>
            <person name="Sveinsson S."/>
            <person name="Lemmon A.R."/>
            <person name="Lemmon E.M."/>
            <person name="Ouvrard D."/>
            <person name="Burckhardt D."/>
        </authorList>
    </citation>
    <scope>NUCLEOTIDE SEQUENCE</scope>
    <source>
        <strain evidence="2">DP2.idba.138_circ</strain>
    </source>
</reference>
<accession>A0A344A236</accession>
<keyword evidence="2" id="KW-0496">Mitochondrion</keyword>
<feature type="transmembrane region" description="Helical" evidence="1">
    <location>
        <begin position="25"/>
        <end position="51"/>
    </location>
</feature>
<dbReference type="EMBL" id="MG989218">
    <property type="protein sequence ID" value="AWU48827.1"/>
    <property type="molecule type" value="Genomic_DNA"/>
</dbReference>